<organism evidence="3 4">
    <name type="scientific">Zophobas morio</name>
    <dbReference type="NCBI Taxonomy" id="2755281"/>
    <lineage>
        <taxon>Eukaryota</taxon>
        <taxon>Metazoa</taxon>
        <taxon>Ecdysozoa</taxon>
        <taxon>Arthropoda</taxon>
        <taxon>Hexapoda</taxon>
        <taxon>Insecta</taxon>
        <taxon>Pterygota</taxon>
        <taxon>Neoptera</taxon>
        <taxon>Endopterygota</taxon>
        <taxon>Coleoptera</taxon>
        <taxon>Polyphaga</taxon>
        <taxon>Cucujiformia</taxon>
        <taxon>Tenebrionidae</taxon>
        <taxon>Zophobas</taxon>
    </lineage>
</organism>
<dbReference type="AlphaFoldDB" id="A0AA38IMZ7"/>
<evidence type="ECO:0000256" key="1">
    <source>
        <dbReference type="SAM" id="MobiDB-lite"/>
    </source>
</evidence>
<feature type="compositionally biased region" description="Polar residues" evidence="1">
    <location>
        <begin position="273"/>
        <end position="301"/>
    </location>
</feature>
<dbReference type="Proteomes" id="UP001168821">
    <property type="component" value="Unassembled WGS sequence"/>
</dbReference>
<feature type="region of interest" description="Disordered" evidence="1">
    <location>
        <begin position="266"/>
        <end position="301"/>
    </location>
</feature>
<dbReference type="EMBL" id="JALNTZ010000003">
    <property type="protein sequence ID" value="KAJ3658143.1"/>
    <property type="molecule type" value="Genomic_DNA"/>
</dbReference>
<accession>A0AA38IMZ7</accession>
<protein>
    <submittedName>
        <fullName evidence="3">Uncharacterized protein</fullName>
    </submittedName>
</protein>
<feature type="chain" id="PRO_5041288545" evidence="2">
    <location>
        <begin position="17"/>
        <end position="301"/>
    </location>
</feature>
<evidence type="ECO:0000313" key="4">
    <source>
        <dbReference type="Proteomes" id="UP001168821"/>
    </source>
</evidence>
<keyword evidence="4" id="KW-1185">Reference proteome</keyword>
<name>A0AA38IMZ7_9CUCU</name>
<gene>
    <name evidence="3" type="ORF">Zmor_009901</name>
</gene>
<proteinExistence type="predicted"/>
<feature type="signal peptide" evidence="2">
    <location>
        <begin position="1"/>
        <end position="16"/>
    </location>
</feature>
<evidence type="ECO:0000256" key="2">
    <source>
        <dbReference type="SAM" id="SignalP"/>
    </source>
</evidence>
<comment type="caution">
    <text evidence="3">The sequence shown here is derived from an EMBL/GenBank/DDBJ whole genome shotgun (WGS) entry which is preliminary data.</text>
</comment>
<reference evidence="3" key="1">
    <citation type="journal article" date="2023" name="G3 (Bethesda)">
        <title>Whole genome assemblies of Zophobas morio and Tenebrio molitor.</title>
        <authorList>
            <person name="Kaur S."/>
            <person name="Stinson S.A."/>
            <person name="diCenzo G.C."/>
        </authorList>
    </citation>
    <scope>NUCLEOTIDE SEQUENCE</scope>
    <source>
        <strain evidence="3">QUZm001</strain>
    </source>
</reference>
<keyword evidence="2" id="KW-0732">Signal</keyword>
<evidence type="ECO:0000313" key="3">
    <source>
        <dbReference type="EMBL" id="KAJ3658143.1"/>
    </source>
</evidence>
<sequence>MRYFVAICCVLASVAAKDKKISLDDIERDNLRGNKSPRTVPVQKLPTTYGFLPAKTATDYARQQPKYVQYVPPPAPQQQYTPPPQQYSVPQQYYYQPTNQPTLYDQYANLQYVSDNSVAQQQYYTPQYVYLQQYSAPSTAVQSVVDPKGGIQYVMYVPQYAPKAEQTQNYESVIYANDQQSFVLPETQYVASQQPEVTPSIKYVPEKTPVYKQEVPIFKQEPKSLLDSYVPSILQVQYYKQQQAQAQANAIQQSLKEVSSTVSGKSDYVKSSYRPTQTQHNSAESITNYSYQIPSTQQKYN</sequence>